<dbReference type="Proteomes" id="UP000199226">
    <property type="component" value="Unassembled WGS sequence"/>
</dbReference>
<dbReference type="STRING" id="990371.SAMN05421813_10498"/>
<sequence>MNNMKVFTLAILICFSTIVSFAQNKYTIKGSVLDTVSGVPLVNTSIAILNSNDSTLVGFGRAAANGGFNLNNLKAGKFILLVSYPDYADYVETFSLDSIKAARDFGKIKMILKARLLEEVIVKGTAAQMTIKGDTTEFNAAAFNIEANSKVEDLLKQLPGIQVDKDGKITAHGQAVNKVLVDGEEFFGDDPTLVTKNIRGDMVDKVQLYDKKSDQATFTGIDDGERTKTINIKLKEGKKQGYFGKVDGGAGNEEFYQGQAMFNVFKEKQKFSAYGTIANTAKTGLGWEDNSKYSSSNVQVMEGGMIMISGEGGSDLDSFDGRFNGEGIPVTRSGGLHYDTKWKEDKYSLNMNYKAGSINVAGNKNSLNQNNLPTGIINSNSDQNFDNSMFRQKLDGIFLVKLDTTSDLKITIDGTLKNSQSNSNFLASGFRGNGISINKSNRRLSNDADQKLFNTSALWTKKLKKKGRTLSLTLGQKYDDDDAAGFLNSENSFFNTQGVLDSIQLIDQYKTNVSRNSGFNSNLAYTEPLSKSLSVILNYGLNLNNSIVERKSFNKSSTGKYDILDKEFSNDFELDQTSNQTGAVFNYRKNKNIINFGTRLSSVDFKQTDRNTGTVYQRDFLNWLPQASFRHNFSNQKSFEVRYNGSTNQPTLNQIQPIKVNTDPLNITLGNPDLKPSFRSGFNAYYNSYKVLSDKSIYLSGSYSSTYNAIVNNTVTDAAGKSTYQSFNLADKNPNNFYFYGGYGRKIPGTELRIGMNLNTDGNTYFNMINNVLNKTRSSSYGTQLTFQMYKQKKIEFYFSLGPEYITSESSLQKQINNNGWGANSQFELQVYLPQKVRIQTSANFEYQQKTQSFDQDFNRLIWNTNISKSFLKEESLKLTLSGNDLLNQNTGFNRRATSNMIIQNSYTTIKRYFMFSLSYDLNHMGGGSQKQ</sequence>
<dbReference type="Pfam" id="PF14905">
    <property type="entry name" value="OMP_b-brl_3"/>
    <property type="match status" value="1"/>
</dbReference>
<organism evidence="3 4">
    <name type="scientific">Daejeonella rubra</name>
    <dbReference type="NCBI Taxonomy" id="990371"/>
    <lineage>
        <taxon>Bacteria</taxon>
        <taxon>Pseudomonadati</taxon>
        <taxon>Bacteroidota</taxon>
        <taxon>Sphingobacteriia</taxon>
        <taxon>Sphingobacteriales</taxon>
        <taxon>Sphingobacteriaceae</taxon>
        <taxon>Daejeonella</taxon>
    </lineage>
</organism>
<feature type="chain" id="PRO_5011661347" evidence="1">
    <location>
        <begin position="23"/>
        <end position="932"/>
    </location>
</feature>
<keyword evidence="1" id="KW-0732">Signal</keyword>
<protein>
    <submittedName>
        <fullName evidence="3">Outer membrane receptor proteins, mostly Fe transport</fullName>
    </submittedName>
</protein>
<evidence type="ECO:0000313" key="4">
    <source>
        <dbReference type="Proteomes" id="UP000199226"/>
    </source>
</evidence>
<name>A0A1G9PE48_9SPHI</name>
<keyword evidence="4" id="KW-1185">Reference proteome</keyword>
<proteinExistence type="predicted"/>
<reference evidence="4" key="1">
    <citation type="submission" date="2016-10" db="EMBL/GenBank/DDBJ databases">
        <authorList>
            <person name="Varghese N."/>
            <person name="Submissions S."/>
        </authorList>
    </citation>
    <scope>NUCLEOTIDE SEQUENCE [LARGE SCALE GENOMIC DNA]</scope>
    <source>
        <strain evidence="4">DSM 24536</strain>
    </source>
</reference>
<evidence type="ECO:0000313" key="3">
    <source>
        <dbReference type="EMBL" id="SDL97142.1"/>
    </source>
</evidence>
<keyword evidence="3" id="KW-0675">Receptor</keyword>
<dbReference type="SUPFAM" id="SSF56935">
    <property type="entry name" value="Porins"/>
    <property type="match status" value="1"/>
</dbReference>
<accession>A0A1G9PE48</accession>
<dbReference type="SUPFAM" id="SSF49464">
    <property type="entry name" value="Carboxypeptidase regulatory domain-like"/>
    <property type="match status" value="1"/>
</dbReference>
<gene>
    <name evidence="3" type="ORF">SAMN05421813_10498</name>
</gene>
<evidence type="ECO:0000259" key="2">
    <source>
        <dbReference type="Pfam" id="PF14905"/>
    </source>
</evidence>
<dbReference type="EMBL" id="FNHH01000004">
    <property type="protein sequence ID" value="SDL97142.1"/>
    <property type="molecule type" value="Genomic_DNA"/>
</dbReference>
<dbReference type="AlphaFoldDB" id="A0A1G9PE48"/>
<feature type="domain" description="Outer membrane protein beta-barrel" evidence="2">
    <location>
        <begin position="461"/>
        <end position="920"/>
    </location>
</feature>
<dbReference type="InterPro" id="IPR041700">
    <property type="entry name" value="OMP_b-brl_3"/>
</dbReference>
<feature type="signal peptide" evidence="1">
    <location>
        <begin position="1"/>
        <end position="22"/>
    </location>
</feature>
<evidence type="ECO:0000256" key="1">
    <source>
        <dbReference type="SAM" id="SignalP"/>
    </source>
</evidence>
<dbReference type="InterPro" id="IPR008969">
    <property type="entry name" value="CarboxyPept-like_regulatory"/>
</dbReference>